<name>A0ACC5RC33_9HYPH</name>
<sequence>MKLKDKIAVVTGAGRGLGRSAALRLASLGAGIVLIARSEAQLRETAVLITAAGGRAVPLPMDLTRELSPDRLRGAVESALGPPAILVNAAGLFGPLALVRDSDPQAWIEALMVNTVAPYVTCRAFVGGMIDAGWGRIINVSSAATLLAPSPVDSAYGTSKAALNQFTRHLAAEIEGTGVTANVIHPGDVKTDMWTDISAKAERLGPEAAAYKNWAGWVETTGGDDPEKAADLVARIVGEEAAGLNGQFLWIENGLRQPLVSW</sequence>
<accession>A0ACC5RC33</accession>
<protein>
    <submittedName>
        <fullName evidence="1">SDR family oxidoreductase</fullName>
    </submittedName>
</protein>
<evidence type="ECO:0000313" key="1">
    <source>
        <dbReference type="EMBL" id="MBK1870192.1"/>
    </source>
</evidence>
<evidence type="ECO:0000313" key="2">
    <source>
        <dbReference type="Proteomes" id="UP000616151"/>
    </source>
</evidence>
<reference evidence="1" key="1">
    <citation type="submission" date="2021-01" db="EMBL/GenBank/DDBJ databases">
        <authorList>
            <person name="Sun Q."/>
        </authorList>
    </citation>
    <scope>NUCLEOTIDE SEQUENCE</scope>
    <source>
        <strain evidence="1">YIM B02566</strain>
    </source>
</reference>
<gene>
    <name evidence="1" type="ORF">JHL16_27770</name>
</gene>
<proteinExistence type="predicted"/>
<keyword evidence="2" id="KW-1185">Reference proteome</keyword>
<comment type="caution">
    <text evidence="1">The sequence shown here is derived from an EMBL/GenBank/DDBJ whole genome shotgun (WGS) entry which is preliminary data.</text>
</comment>
<dbReference type="Proteomes" id="UP000616151">
    <property type="component" value="Unassembled WGS sequence"/>
</dbReference>
<dbReference type="EMBL" id="JAENHL010000008">
    <property type="protein sequence ID" value="MBK1870192.1"/>
    <property type="molecule type" value="Genomic_DNA"/>
</dbReference>
<organism evidence="1 2">
    <name type="scientific">Taklimakanibacter albus</name>
    <dbReference type="NCBI Taxonomy" id="2800327"/>
    <lineage>
        <taxon>Bacteria</taxon>
        <taxon>Pseudomonadati</taxon>
        <taxon>Pseudomonadota</taxon>
        <taxon>Alphaproteobacteria</taxon>
        <taxon>Hyphomicrobiales</taxon>
        <taxon>Aestuariivirgaceae</taxon>
        <taxon>Taklimakanibacter</taxon>
    </lineage>
</organism>